<dbReference type="Proteomes" id="UP001597560">
    <property type="component" value="Unassembled WGS sequence"/>
</dbReference>
<keyword evidence="7" id="KW-1185">Reference proteome</keyword>
<dbReference type="Gene3D" id="3.20.20.80">
    <property type="entry name" value="Glycosidases"/>
    <property type="match status" value="1"/>
</dbReference>
<sequence length="342" mass="39367">MMKKITFLFSLFLLCSVCFSQTRPTAPFGLNLAGADFGENFPGVYGEDYYYPTEMELDYFAAKGFKLFRLPFKWERIQPVMGGPLDTAELKRIIDFIDHAAQRNLWIIPDMHNYCRRKVGEVYELVGTSKISTNSLVDAWVKIAKALRYKKNIWGYGLMNEPHDMPSTDSWFQIAQQLITAIRIVDSETPIIVGGDAWSSAAKWLQFSTHLKDLQDPANKIIYEAHVYFDKDGSGAYKYSFEEEEATEQIGVNRVKPFIDWLAKHKKRGFVGEYGVPDDDERWLEVLDKVLAYMQQNGVYGTYWAAGPRWGNYKLAVEPINGKDKPQLKILARYLEANERTK</sequence>
<dbReference type="SUPFAM" id="SSF51445">
    <property type="entry name" value="(Trans)glycosidases"/>
    <property type="match status" value="1"/>
</dbReference>
<evidence type="ECO:0000256" key="2">
    <source>
        <dbReference type="ARBA" id="ARBA00023295"/>
    </source>
</evidence>
<evidence type="ECO:0000256" key="1">
    <source>
        <dbReference type="ARBA" id="ARBA00022801"/>
    </source>
</evidence>
<keyword evidence="2 3" id="KW-0326">Glycosidase</keyword>
<feature type="domain" description="Glycoside hydrolase family 5" evidence="5">
    <location>
        <begin position="40"/>
        <end position="308"/>
    </location>
</feature>
<dbReference type="Pfam" id="PF00150">
    <property type="entry name" value="Cellulase"/>
    <property type="match status" value="1"/>
</dbReference>
<evidence type="ECO:0000256" key="4">
    <source>
        <dbReference type="SAM" id="SignalP"/>
    </source>
</evidence>
<comment type="caution">
    <text evidence="6">The sequence shown here is derived from an EMBL/GenBank/DDBJ whole genome shotgun (WGS) entry which is preliminary data.</text>
</comment>
<dbReference type="EC" id="3.2.1.-" evidence="6"/>
<dbReference type="InterPro" id="IPR017853">
    <property type="entry name" value="GH"/>
</dbReference>
<evidence type="ECO:0000256" key="3">
    <source>
        <dbReference type="RuleBase" id="RU361153"/>
    </source>
</evidence>
<feature type="signal peptide" evidence="4">
    <location>
        <begin position="1"/>
        <end position="20"/>
    </location>
</feature>
<gene>
    <name evidence="6" type="ORF">ACFS6J_09715</name>
</gene>
<keyword evidence="4" id="KW-0732">Signal</keyword>
<proteinExistence type="inferred from homology"/>
<protein>
    <submittedName>
        <fullName evidence="6">Glycoside hydrolase family 5 protein</fullName>
        <ecNumber evidence="6">3.2.1.-</ecNumber>
    </submittedName>
</protein>
<comment type="similarity">
    <text evidence="3">Belongs to the glycosyl hydrolase 5 (cellulase A) family.</text>
</comment>
<keyword evidence="1 3" id="KW-0378">Hydrolase</keyword>
<evidence type="ECO:0000259" key="5">
    <source>
        <dbReference type="Pfam" id="PF00150"/>
    </source>
</evidence>
<evidence type="ECO:0000313" key="6">
    <source>
        <dbReference type="EMBL" id="MFD2962060.1"/>
    </source>
</evidence>
<dbReference type="GO" id="GO:0016798">
    <property type="term" value="F:hydrolase activity, acting on glycosyl bonds"/>
    <property type="evidence" value="ECO:0007669"/>
    <property type="project" value="UniProtKB-KW"/>
</dbReference>
<dbReference type="RefSeq" id="WP_377610305.1">
    <property type="nucleotide sequence ID" value="NZ_JAHVDN010000002.1"/>
</dbReference>
<name>A0ABW6B0C4_9SPHI</name>
<reference evidence="7" key="1">
    <citation type="journal article" date="2019" name="Int. J. Syst. Evol. Microbiol.">
        <title>The Global Catalogue of Microorganisms (GCM) 10K type strain sequencing project: providing services to taxonomists for standard genome sequencing and annotation.</title>
        <authorList>
            <consortium name="The Broad Institute Genomics Platform"/>
            <consortium name="The Broad Institute Genome Sequencing Center for Infectious Disease"/>
            <person name="Wu L."/>
            <person name="Ma J."/>
        </authorList>
    </citation>
    <scope>NUCLEOTIDE SEQUENCE [LARGE SCALE GENOMIC DNA]</scope>
    <source>
        <strain evidence="7">KCTC 23098</strain>
    </source>
</reference>
<dbReference type="PANTHER" id="PTHR34142:SF1">
    <property type="entry name" value="GLYCOSIDE HYDROLASE FAMILY 5 DOMAIN-CONTAINING PROTEIN"/>
    <property type="match status" value="1"/>
</dbReference>
<evidence type="ECO:0000313" key="7">
    <source>
        <dbReference type="Proteomes" id="UP001597560"/>
    </source>
</evidence>
<organism evidence="6 7">
    <name type="scientific">Olivibacter jilunii</name>
    <dbReference type="NCBI Taxonomy" id="985016"/>
    <lineage>
        <taxon>Bacteria</taxon>
        <taxon>Pseudomonadati</taxon>
        <taxon>Bacteroidota</taxon>
        <taxon>Sphingobacteriia</taxon>
        <taxon>Sphingobacteriales</taxon>
        <taxon>Sphingobacteriaceae</taxon>
        <taxon>Olivibacter</taxon>
    </lineage>
</organism>
<accession>A0ABW6B0C4</accession>
<dbReference type="InterPro" id="IPR001547">
    <property type="entry name" value="Glyco_hydro_5"/>
</dbReference>
<feature type="chain" id="PRO_5046913066" evidence="4">
    <location>
        <begin position="21"/>
        <end position="342"/>
    </location>
</feature>
<dbReference type="PANTHER" id="PTHR34142">
    <property type="entry name" value="ENDO-BETA-1,4-GLUCANASE A"/>
    <property type="match status" value="1"/>
</dbReference>
<dbReference type="EMBL" id="JBHUPA010000006">
    <property type="protein sequence ID" value="MFD2962060.1"/>
    <property type="molecule type" value="Genomic_DNA"/>
</dbReference>